<evidence type="ECO:0000259" key="2">
    <source>
        <dbReference type="PROSITE" id="PS50158"/>
    </source>
</evidence>
<protein>
    <recommendedName>
        <fullName evidence="2">CCHC-type domain-containing protein</fullName>
    </recommendedName>
</protein>
<dbReference type="InterPro" id="IPR001878">
    <property type="entry name" value="Znf_CCHC"/>
</dbReference>
<accession>A0ABQ8T1V7</accession>
<sequence>LSPVDNHVKRENLSEGDILKLIEFLGEEVDAALTTQKIHGDAFSSTYIPTTATLRVDSKTGSRSRKSRSTPDPFCVFCESRGHWAQDCKVVPDASERVKRLKNANRCFLCLNRGHSARDCSRNGKALCTHCKMSHHRSILSNPRSTEPTTHPTKFTSVNRINAEATDFTYLQTARVWITGPTSLTKLTCCVLDSRSQSSFVTKSIVDELKLEVVDCRDLAIASFETSSTSSPCRLVRFSMKSIWTNSTARITGFESTHAISPQSAVPHDVKMLVHTRKLQLADPKDHTDDMNLPIEILIVFGWILSGNRTGITLGSTIVNYIHSEHAPFYPDDVLRKFWDLETLGIRENQDRQRSSKDSAILQAFEDSYLIEDQWRVVSLPRKEGIIPPTNRYNAQRRFHNLEKRLQGNAHLEEIYYTQMMDCIVKGHVELVALGSQPYDEFYLPHQLVKKEKRGKTKWRIVFDVSAREGDGPSLNDSLEMGPNLLPEVLSILLRFRTYRTASVPAA</sequence>
<comment type="caution">
    <text evidence="3">The sequence shown here is derived from an EMBL/GenBank/DDBJ whole genome shotgun (WGS) entry which is preliminary data.</text>
</comment>
<dbReference type="SMART" id="SM00343">
    <property type="entry name" value="ZnF_C2HC"/>
    <property type="match status" value="2"/>
</dbReference>
<reference evidence="3 4" key="1">
    <citation type="journal article" date="2022" name="Allergy">
        <title>Genome assembly and annotation of Periplaneta americana reveal a comprehensive cockroach allergen profile.</title>
        <authorList>
            <person name="Wang L."/>
            <person name="Xiong Q."/>
            <person name="Saelim N."/>
            <person name="Wang L."/>
            <person name="Nong W."/>
            <person name="Wan A.T."/>
            <person name="Shi M."/>
            <person name="Liu X."/>
            <person name="Cao Q."/>
            <person name="Hui J.H.L."/>
            <person name="Sookrung N."/>
            <person name="Leung T.F."/>
            <person name="Tungtrongchitr A."/>
            <person name="Tsui S.K.W."/>
        </authorList>
    </citation>
    <scope>NUCLEOTIDE SEQUENCE [LARGE SCALE GENOMIC DNA]</scope>
    <source>
        <strain evidence="3">PWHHKU_190912</strain>
    </source>
</reference>
<dbReference type="PANTHER" id="PTHR47331">
    <property type="entry name" value="PHD-TYPE DOMAIN-CONTAINING PROTEIN"/>
    <property type="match status" value="1"/>
</dbReference>
<feature type="non-terminal residue" evidence="3">
    <location>
        <position position="1"/>
    </location>
</feature>
<evidence type="ECO:0000313" key="4">
    <source>
        <dbReference type="Proteomes" id="UP001148838"/>
    </source>
</evidence>
<keyword evidence="4" id="KW-1185">Reference proteome</keyword>
<dbReference type="SUPFAM" id="SSF57756">
    <property type="entry name" value="Retrovirus zinc finger-like domains"/>
    <property type="match status" value="2"/>
</dbReference>
<dbReference type="PROSITE" id="PS50158">
    <property type="entry name" value="ZF_CCHC"/>
    <property type="match status" value="1"/>
</dbReference>
<dbReference type="PANTHER" id="PTHR47331:SF1">
    <property type="entry name" value="GAG-LIKE PROTEIN"/>
    <property type="match status" value="1"/>
</dbReference>
<feature type="domain" description="CCHC-type" evidence="2">
    <location>
        <begin position="106"/>
        <end position="120"/>
    </location>
</feature>
<keyword evidence="1" id="KW-0479">Metal-binding</keyword>
<organism evidence="3 4">
    <name type="scientific">Periplaneta americana</name>
    <name type="common">American cockroach</name>
    <name type="synonym">Blatta americana</name>
    <dbReference type="NCBI Taxonomy" id="6978"/>
    <lineage>
        <taxon>Eukaryota</taxon>
        <taxon>Metazoa</taxon>
        <taxon>Ecdysozoa</taxon>
        <taxon>Arthropoda</taxon>
        <taxon>Hexapoda</taxon>
        <taxon>Insecta</taxon>
        <taxon>Pterygota</taxon>
        <taxon>Neoptera</taxon>
        <taxon>Polyneoptera</taxon>
        <taxon>Dictyoptera</taxon>
        <taxon>Blattodea</taxon>
        <taxon>Blattoidea</taxon>
        <taxon>Blattidae</taxon>
        <taxon>Blattinae</taxon>
        <taxon>Periplaneta</taxon>
    </lineage>
</organism>
<keyword evidence="1" id="KW-0862">Zinc</keyword>
<dbReference type="InterPro" id="IPR036875">
    <property type="entry name" value="Znf_CCHC_sf"/>
</dbReference>
<gene>
    <name evidence="3" type="ORF">ANN_08598</name>
</gene>
<dbReference type="EMBL" id="JAJSOF020000017">
    <property type="protein sequence ID" value="KAJ4440457.1"/>
    <property type="molecule type" value="Genomic_DNA"/>
</dbReference>
<dbReference type="Proteomes" id="UP001148838">
    <property type="component" value="Unassembled WGS sequence"/>
</dbReference>
<evidence type="ECO:0000256" key="1">
    <source>
        <dbReference type="PROSITE-ProRule" id="PRU00047"/>
    </source>
</evidence>
<keyword evidence="1" id="KW-0863">Zinc-finger</keyword>
<proteinExistence type="predicted"/>
<evidence type="ECO:0000313" key="3">
    <source>
        <dbReference type="EMBL" id="KAJ4440457.1"/>
    </source>
</evidence>
<name>A0ABQ8T1V7_PERAM</name>